<accession>A0A938BQE8</accession>
<sequence length="264" mass="29479">MMPKRYDYTGKDVQDVYDGPGGLLWEAVMSEQIHSGKDEVTDRMAAAVGLKPGMHVLDVCSALGAPARHIAKKYGVKVTGLDFTKTMLTKAIERTKVAGLDNLVSFVDGTALDMPFKKDTFCVVWGQEAWCYVTDKDQLMAEAFRVLAPGGKIIFTDWVVTGKVDEPLMAKLNESMAFPYMETLQGWGDLMKKHGFVNIKVEDQTAEYAKCFDEYKKMVEVDLKPTILKNFGPDLFGFATGLVNLWRDAAHAHQVGRGWYMAEK</sequence>
<dbReference type="PANTHER" id="PTHR44068">
    <property type="entry name" value="ZGC:194242"/>
    <property type="match status" value="1"/>
</dbReference>
<evidence type="ECO:0000313" key="3">
    <source>
        <dbReference type="EMBL" id="MBM3330525.1"/>
    </source>
</evidence>
<dbReference type="Proteomes" id="UP000779900">
    <property type="component" value="Unassembled WGS sequence"/>
</dbReference>
<dbReference type="Pfam" id="PF08241">
    <property type="entry name" value="Methyltransf_11"/>
    <property type="match status" value="1"/>
</dbReference>
<organism evidence="3 4">
    <name type="scientific">candidate division WOR-3 bacterium</name>
    <dbReference type="NCBI Taxonomy" id="2052148"/>
    <lineage>
        <taxon>Bacteria</taxon>
        <taxon>Bacteria division WOR-3</taxon>
    </lineage>
</organism>
<protein>
    <submittedName>
        <fullName evidence="3">Methyltransferase domain-containing protein</fullName>
    </submittedName>
</protein>
<proteinExistence type="predicted"/>
<dbReference type="InterPro" id="IPR013216">
    <property type="entry name" value="Methyltransf_11"/>
</dbReference>
<dbReference type="GO" id="GO:0032259">
    <property type="term" value="P:methylation"/>
    <property type="evidence" value="ECO:0007669"/>
    <property type="project" value="UniProtKB-KW"/>
</dbReference>
<dbReference type="Gene3D" id="3.40.50.150">
    <property type="entry name" value="Vaccinia Virus protein VP39"/>
    <property type="match status" value="1"/>
</dbReference>
<evidence type="ECO:0000313" key="4">
    <source>
        <dbReference type="Proteomes" id="UP000779900"/>
    </source>
</evidence>
<keyword evidence="3" id="KW-0489">Methyltransferase</keyword>
<dbReference type="InterPro" id="IPR050447">
    <property type="entry name" value="Erg6_SMT_methyltransf"/>
</dbReference>
<dbReference type="InterPro" id="IPR029063">
    <property type="entry name" value="SAM-dependent_MTases_sf"/>
</dbReference>
<dbReference type="PANTHER" id="PTHR44068:SF11">
    <property type="entry name" value="GERANYL DIPHOSPHATE 2-C-METHYLTRANSFERASE"/>
    <property type="match status" value="1"/>
</dbReference>
<gene>
    <name evidence="3" type="ORF">FJY68_01580</name>
</gene>
<name>A0A938BQE8_UNCW3</name>
<evidence type="ECO:0000256" key="1">
    <source>
        <dbReference type="ARBA" id="ARBA00022679"/>
    </source>
</evidence>
<feature type="domain" description="Methyltransferase type 11" evidence="2">
    <location>
        <begin position="57"/>
        <end position="155"/>
    </location>
</feature>
<keyword evidence="1" id="KW-0808">Transferase</keyword>
<comment type="caution">
    <text evidence="3">The sequence shown here is derived from an EMBL/GenBank/DDBJ whole genome shotgun (WGS) entry which is preliminary data.</text>
</comment>
<evidence type="ECO:0000259" key="2">
    <source>
        <dbReference type="Pfam" id="PF08241"/>
    </source>
</evidence>
<dbReference type="CDD" id="cd02440">
    <property type="entry name" value="AdoMet_MTases"/>
    <property type="match status" value="1"/>
</dbReference>
<dbReference type="EMBL" id="VGIR01000005">
    <property type="protein sequence ID" value="MBM3330525.1"/>
    <property type="molecule type" value="Genomic_DNA"/>
</dbReference>
<dbReference type="AlphaFoldDB" id="A0A938BQE8"/>
<reference evidence="3" key="1">
    <citation type="submission" date="2019-03" db="EMBL/GenBank/DDBJ databases">
        <title>Lake Tanganyika Metagenome-Assembled Genomes (MAGs).</title>
        <authorList>
            <person name="Tran P."/>
        </authorList>
    </citation>
    <scope>NUCLEOTIDE SEQUENCE</scope>
    <source>
        <strain evidence="3">K_DeepCast_150m_m2_040</strain>
    </source>
</reference>
<dbReference type="SUPFAM" id="SSF53335">
    <property type="entry name" value="S-adenosyl-L-methionine-dependent methyltransferases"/>
    <property type="match status" value="1"/>
</dbReference>
<dbReference type="GO" id="GO:0008757">
    <property type="term" value="F:S-adenosylmethionine-dependent methyltransferase activity"/>
    <property type="evidence" value="ECO:0007669"/>
    <property type="project" value="InterPro"/>
</dbReference>